<protein>
    <recommendedName>
        <fullName evidence="1">Serine aminopeptidase S33 domain-containing protein</fullName>
    </recommendedName>
</protein>
<name>A0A8T0HGS3_CERPU</name>
<dbReference type="PANTHER" id="PTHR42886">
    <property type="entry name" value="RE40534P-RELATED"/>
    <property type="match status" value="1"/>
</dbReference>
<evidence type="ECO:0000259" key="1">
    <source>
        <dbReference type="Pfam" id="PF12146"/>
    </source>
</evidence>
<feature type="domain" description="Serine aminopeptidase S33" evidence="1">
    <location>
        <begin position="38"/>
        <end position="148"/>
    </location>
</feature>
<comment type="caution">
    <text evidence="2">The sequence shown here is derived from an EMBL/GenBank/DDBJ whole genome shotgun (WGS) entry which is preliminary data.</text>
</comment>
<dbReference type="Gene3D" id="3.40.50.1820">
    <property type="entry name" value="alpha/beta hydrolase"/>
    <property type="match status" value="1"/>
</dbReference>
<keyword evidence="3" id="KW-1185">Reference proteome</keyword>
<gene>
    <name evidence="2" type="ORF">KC19_6G148300</name>
</gene>
<evidence type="ECO:0000313" key="3">
    <source>
        <dbReference type="Proteomes" id="UP000822688"/>
    </source>
</evidence>
<organism evidence="2 3">
    <name type="scientific">Ceratodon purpureus</name>
    <name type="common">Fire moss</name>
    <name type="synonym">Dicranum purpureum</name>
    <dbReference type="NCBI Taxonomy" id="3225"/>
    <lineage>
        <taxon>Eukaryota</taxon>
        <taxon>Viridiplantae</taxon>
        <taxon>Streptophyta</taxon>
        <taxon>Embryophyta</taxon>
        <taxon>Bryophyta</taxon>
        <taxon>Bryophytina</taxon>
        <taxon>Bryopsida</taxon>
        <taxon>Dicranidae</taxon>
        <taxon>Pseudoditrichales</taxon>
        <taxon>Ditrichaceae</taxon>
        <taxon>Ceratodon</taxon>
    </lineage>
</organism>
<sequence>MATCDAGPSSRPLKGEKVTILNSKGLNLVGELADTGSRELCILSHGFRSSREDPTLVTLSRALTGAGFSTFRFDFTGNGESEGAFAYGSYWREADDLRSVVNYWRFRGWSVVSLIGHSKGGNAVLLYASKYGDVGSVVNVSGRFDLSKGINMRLGGRKGLKKLEEQGFLDVYDKSGKFEFRAVKSDVEERLGTDMHKACLEIPESCRVSNVHGAVDEIVPVQEAYEFDKRMRNSTVQIVDGADHNFQLKQEEIARLVVEFVRSCPKQPLRAAL</sequence>
<evidence type="ECO:0000313" key="2">
    <source>
        <dbReference type="EMBL" id="KAG0570255.1"/>
    </source>
</evidence>
<accession>A0A8T0HGS3</accession>
<dbReference type="SUPFAM" id="SSF53474">
    <property type="entry name" value="alpha/beta-Hydrolases"/>
    <property type="match status" value="1"/>
</dbReference>
<dbReference type="EMBL" id="CM026427">
    <property type="protein sequence ID" value="KAG0570255.1"/>
    <property type="molecule type" value="Genomic_DNA"/>
</dbReference>
<dbReference type="InterPro" id="IPR029058">
    <property type="entry name" value="AB_hydrolase_fold"/>
</dbReference>
<dbReference type="Proteomes" id="UP000822688">
    <property type="component" value="Chromosome 6"/>
</dbReference>
<dbReference type="InterPro" id="IPR022742">
    <property type="entry name" value="Hydrolase_4"/>
</dbReference>
<dbReference type="AlphaFoldDB" id="A0A8T0HGS3"/>
<dbReference type="Pfam" id="PF12146">
    <property type="entry name" value="Hydrolase_4"/>
    <property type="match status" value="1"/>
</dbReference>
<reference evidence="2 3" key="1">
    <citation type="submission" date="2020-06" db="EMBL/GenBank/DDBJ databases">
        <title>WGS assembly of Ceratodon purpureus strain R40.</title>
        <authorList>
            <person name="Carey S.B."/>
            <person name="Jenkins J."/>
            <person name="Shu S."/>
            <person name="Lovell J.T."/>
            <person name="Sreedasyam A."/>
            <person name="Maumus F."/>
            <person name="Tiley G.P."/>
            <person name="Fernandez-Pozo N."/>
            <person name="Barry K."/>
            <person name="Chen C."/>
            <person name="Wang M."/>
            <person name="Lipzen A."/>
            <person name="Daum C."/>
            <person name="Saski C.A."/>
            <person name="Payton A.C."/>
            <person name="Mcbreen J.C."/>
            <person name="Conrad R.E."/>
            <person name="Kollar L.M."/>
            <person name="Olsson S."/>
            <person name="Huttunen S."/>
            <person name="Landis J.B."/>
            <person name="Wickett N.J."/>
            <person name="Johnson M.G."/>
            <person name="Rensing S.A."/>
            <person name="Grimwood J."/>
            <person name="Schmutz J."/>
            <person name="Mcdaniel S.F."/>
        </authorList>
    </citation>
    <scope>NUCLEOTIDE SEQUENCE [LARGE SCALE GENOMIC DNA]</scope>
    <source>
        <strain evidence="2 3">R40</strain>
    </source>
</reference>
<dbReference type="PANTHER" id="PTHR42886:SF53">
    <property type="entry name" value="ALPHA_BETA-HYDROLASES SUPERFAMILY PROTEIN"/>
    <property type="match status" value="1"/>
</dbReference>
<proteinExistence type="predicted"/>